<evidence type="ECO:0000256" key="8">
    <source>
        <dbReference type="ARBA" id="ARBA00022989"/>
    </source>
</evidence>
<dbReference type="PANTHER" id="PTHR10106:SF0">
    <property type="entry name" value="LD36721P"/>
    <property type="match status" value="1"/>
</dbReference>
<name>A0A9E7EEU4_9LILI</name>
<proteinExistence type="predicted"/>
<dbReference type="OrthoDB" id="907479at2759"/>
<sequence length="287" mass="31590">MGAPVVRFPIVPLIRLTGAAAAALVLIWAVHFRGGLALISDNKDLIFNLLRIVRVEIFGAFQVLMQALNYGYRRMESELKSCVRVLAAQDIAIRVKRVLVIVKVHPVLMVIGFILLNGEAILAYKTMPGTKSFKKAVHLSIQFLALCLGLIGTWAALKFHNDKGIDNFYSLHSWLGLACILLFSIQWGMGFATFWYPGGSRSSRAFLLPWHVFVGAYIYALAVVTAITGLLEKVTFLQASKTILRYSNEAFLINSLGILLVLLGGFVILALVAPVTARSDIQRGNSE</sequence>
<protein>
    <submittedName>
        <fullName evidence="14">B561</fullName>
    </submittedName>
</protein>
<dbReference type="PANTHER" id="PTHR10106">
    <property type="entry name" value="CYTOCHROME B561-RELATED"/>
    <property type="match status" value="1"/>
</dbReference>
<keyword evidence="7" id="KW-0249">Electron transport</keyword>
<evidence type="ECO:0000313" key="14">
    <source>
        <dbReference type="EMBL" id="URD75072.1"/>
    </source>
</evidence>
<keyword evidence="8 12" id="KW-1133">Transmembrane helix</keyword>
<keyword evidence="4" id="KW-0349">Heme</keyword>
<dbReference type="PROSITE" id="PS50939">
    <property type="entry name" value="CYTOCHROME_B561"/>
    <property type="match status" value="1"/>
</dbReference>
<organism evidence="14 15">
    <name type="scientific">Musa troglodytarum</name>
    <name type="common">fe'i banana</name>
    <dbReference type="NCBI Taxonomy" id="320322"/>
    <lineage>
        <taxon>Eukaryota</taxon>
        <taxon>Viridiplantae</taxon>
        <taxon>Streptophyta</taxon>
        <taxon>Embryophyta</taxon>
        <taxon>Tracheophyta</taxon>
        <taxon>Spermatophyta</taxon>
        <taxon>Magnoliopsida</taxon>
        <taxon>Liliopsida</taxon>
        <taxon>Zingiberales</taxon>
        <taxon>Musaceae</taxon>
        <taxon>Musa</taxon>
    </lineage>
</organism>
<dbReference type="InterPro" id="IPR043205">
    <property type="entry name" value="CYB561/CYBRD1-like"/>
</dbReference>
<feature type="transmembrane region" description="Helical" evidence="12">
    <location>
        <begin position="104"/>
        <end position="124"/>
    </location>
</feature>
<feature type="transmembrane region" description="Helical" evidence="12">
    <location>
        <begin position="208"/>
        <end position="231"/>
    </location>
</feature>
<dbReference type="Gene3D" id="1.20.120.1770">
    <property type="match status" value="1"/>
</dbReference>
<comment type="function">
    <text evidence="11">Two-heme-containing cytochrome. Catalyzes ascorbate-dependent trans-membrane electron transfer by utilizing a concerted H(+)/e(-) transfer mechanism.</text>
</comment>
<evidence type="ECO:0000256" key="7">
    <source>
        <dbReference type="ARBA" id="ARBA00022982"/>
    </source>
</evidence>
<evidence type="ECO:0000256" key="11">
    <source>
        <dbReference type="ARBA" id="ARBA00053762"/>
    </source>
</evidence>
<feature type="transmembrane region" description="Helical" evidence="12">
    <location>
        <begin position="12"/>
        <end position="33"/>
    </location>
</feature>
<dbReference type="Proteomes" id="UP001055439">
    <property type="component" value="Chromosome 1"/>
</dbReference>
<evidence type="ECO:0000256" key="6">
    <source>
        <dbReference type="ARBA" id="ARBA00022723"/>
    </source>
</evidence>
<dbReference type="FunFam" id="1.20.120.1770:FF:000001">
    <property type="entry name" value="Cytochrome b reductase 1"/>
    <property type="match status" value="1"/>
</dbReference>
<reference evidence="14" key="1">
    <citation type="submission" date="2022-05" db="EMBL/GenBank/DDBJ databases">
        <title>The Musa troglodytarum L. genome provides insights into the mechanism of non-climacteric behaviour and enrichment of carotenoids.</title>
        <authorList>
            <person name="Wang J."/>
        </authorList>
    </citation>
    <scope>NUCLEOTIDE SEQUENCE</scope>
    <source>
        <tissue evidence="14">Leaf</tissue>
    </source>
</reference>
<keyword evidence="10 12" id="KW-0472">Membrane</keyword>
<keyword evidence="15" id="KW-1185">Reference proteome</keyword>
<evidence type="ECO:0000256" key="3">
    <source>
        <dbReference type="ARBA" id="ARBA00022448"/>
    </source>
</evidence>
<evidence type="ECO:0000256" key="1">
    <source>
        <dbReference type="ARBA" id="ARBA00001970"/>
    </source>
</evidence>
<feature type="transmembrane region" description="Helical" evidence="12">
    <location>
        <begin position="251"/>
        <end position="273"/>
    </location>
</feature>
<dbReference type="AlphaFoldDB" id="A0A9E7EEU4"/>
<dbReference type="SMART" id="SM00665">
    <property type="entry name" value="B561"/>
    <property type="match status" value="1"/>
</dbReference>
<evidence type="ECO:0000256" key="9">
    <source>
        <dbReference type="ARBA" id="ARBA00023004"/>
    </source>
</evidence>
<dbReference type="GO" id="GO:0016491">
    <property type="term" value="F:oxidoreductase activity"/>
    <property type="evidence" value="ECO:0007669"/>
    <property type="project" value="InterPro"/>
</dbReference>
<keyword evidence="5 12" id="KW-0812">Transmembrane</keyword>
<comment type="cofactor">
    <cofactor evidence="1">
        <name>heme b</name>
        <dbReference type="ChEBI" id="CHEBI:60344"/>
    </cofactor>
</comment>
<feature type="domain" description="Cytochrome b561" evidence="13">
    <location>
        <begin position="68"/>
        <end position="272"/>
    </location>
</feature>
<evidence type="ECO:0000313" key="15">
    <source>
        <dbReference type="Proteomes" id="UP001055439"/>
    </source>
</evidence>
<dbReference type="GO" id="GO:0046872">
    <property type="term" value="F:metal ion binding"/>
    <property type="evidence" value="ECO:0007669"/>
    <property type="project" value="UniProtKB-KW"/>
</dbReference>
<comment type="subcellular location">
    <subcellularLocation>
        <location evidence="2">Membrane</location>
        <topology evidence="2">Multi-pass membrane protein</topology>
    </subcellularLocation>
</comment>
<dbReference type="Pfam" id="PF03188">
    <property type="entry name" value="Cytochrom_B561"/>
    <property type="match status" value="1"/>
</dbReference>
<dbReference type="EMBL" id="CP097502">
    <property type="protein sequence ID" value="URD75072.1"/>
    <property type="molecule type" value="Genomic_DNA"/>
</dbReference>
<feature type="transmembrane region" description="Helical" evidence="12">
    <location>
        <begin position="136"/>
        <end position="157"/>
    </location>
</feature>
<dbReference type="CDD" id="cd08766">
    <property type="entry name" value="Cyt_b561_ACYB-1_like"/>
    <property type="match status" value="1"/>
</dbReference>
<evidence type="ECO:0000256" key="4">
    <source>
        <dbReference type="ARBA" id="ARBA00022617"/>
    </source>
</evidence>
<gene>
    <name evidence="14" type="ORF">MUK42_09452</name>
</gene>
<keyword evidence="6" id="KW-0479">Metal-binding</keyword>
<keyword evidence="3" id="KW-0813">Transport</keyword>
<evidence type="ECO:0000256" key="12">
    <source>
        <dbReference type="SAM" id="Phobius"/>
    </source>
</evidence>
<evidence type="ECO:0000259" key="13">
    <source>
        <dbReference type="PROSITE" id="PS50939"/>
    </source>
</evidence>
<dbReference type="InterPro" id="IPR006593">
    <property type="entry name" value="Cyt_b561/ferric_Rdtase_TM"/>
</dbReference>
<dbReference type="GO" id="GO:0016020">
    <property type="term" value="C:membrane"/>
    <property type="evidence" value="ECO:0007669"/>
    <property type="project" value="UniProtKB-SubCell"/>
</dbReference>
<feature type="transmembrane region" description="Helical" evidence="12">
    <location>
        <begin position="169"/>
        <end position="196"/>
    </location>
</feature>
<evidence type="ECO:0000256" key="5">
    <source>
        <dbReference type="ARBA" id="ARBA00022692"/>
    </source>
</evidence>
<evidence type="ECO:0000256" key="10">
    <source>
        <dbReference type="ARBA" id="ARBA00023136"/>
    </source>
</evidence>
<keyword evidence="9" id="KW-0408">Iron</keyword>
<feature type="transmembrane region" description="Helical" evidence="12">
    <location>
        <begin position="45"/>
        <end position="65"/>
    </location>
</feature>
<accession>A0A9E7EEU4</accession>
<evidence type="ECO:0000256" key="2">
    <source>
        <dbReference type="ARBA" id="ARBA00004141"/>
    </source>
</evidence>